<dbReference type="STRING" id="1111738.GCA_000427905_02945"/>
<dbReference type="InterPro" id="IPR035959">
    <property type="entry name" value="RutC-like_sf"/>
</dbReference>
<accession>A0A2W4JMX6</accession>
<gene>
    <name evidence="1" type="ORF">DIU77_03780</name>
</gene>
<dbReference type="InterPro" id="IPR006175">
    <property type="entry name" value="YjgF/YER057c/UK114"/>
</dbReference>
<evidence type="ECO:0008006" key="2">
    <source>
        <dbReference type="Google" id="ProtNLM"/>
    </source>
</evidence>
<name>A0A2W4JMX6_9PSEU</name>
<protein>
    <recommendedName>
        <fullName evidence="2">RidA family protein</fullName>
    </recommendedName>
</protein>
<reference evidence="1" key="1">
    <citation type="submission" date="2018-05" db="EMBL/GenBank/DDBJ databases">
        <authorList>
            <person name="Lanie J.A."/>
            <person name="Ng W.-L."/>
            <person name="Kazmierczak K.M."/>
            <person name="Andrzejewski T.M."/>
            <person name="Davidsen T.M."/>
            <person name="Wayne K.J."/>
            <person name="Tettelin H."/>
            <person name="Glass J.I."/>
            <person name="Rusch D."/>
            <person name="Podicherti R."/>
            <person name="Tsui H.-C.T."/>
            <person name="Winkler M.E."/>
        </authorList>
    </citation>
    <scope>NUCLEOTIDE SEQUENCE</scope>
    <source>
        <strain evidence="1">ZC4RG45</strain>
    </source>
</reference>
<dbReference type="EMBL" id="QGUI01000090">
    <property type="protein sequence ID" value="PZN00393.1"/>
    <property type="molecule type" value="Genomic_DNA"/>
</dbReference>
<dbReference type="AlphaFoldDB" id="A0A2W4JMX6"/>
<dbReference type="Gene3D" id="3.30.1330.40">
    <property type="entry name" value="RutC-like"/>
    <property type="match status" value="1"/>
</dbReference>
<sequence length="181" mass="19416">MSARVSFGLPIGFIAADITITLPRTPTERSSFCTSYAKDRGHGTEEVPGMIDLTLSGGGRFEAAGNYARLRRVGDHVFVAGTTAVEPSGRLHAPGDTYAQTRFVFDRIARLLDEAGATMADVVRTRAYLSDLSQAGEYVRAHGEVFAGIQPVATAVQAGLTMPGMMVEIEVDAIVRPREKN</sequence>
<comment type="caution">
    <text evidence="1">The sequence shown here is derived from an EMBL/GenBank/DDBJ whole genome shotgun (WGS) entry which is preliminary data.</text>
</comment>
<dbReference type="PANTHER" id="PTHR43857">
    <property type="entry name" value="BLR7761 PROTEIN"/>
    <property type="match status" value="1"/>
</dbReference>
<dbReference type="PANTHER" id="PTHR43857:SF1">
    <property type="entry name" value="YJGH FAMILY PROTEIN"/>
    <property type="match status" value="1"/>
</dbReference>
<evidence type="ECO:0000313" key="1">
    <source>
        <dbReference type="EMBL" id="PZN00393.1"/>
    </source>
</evidence>
<dbReference type="SUPFAM" id="SSF55298">
    <property type="entry name" value="YjgF-like"/>
    <property type="match status" value="1"/>
</dbReference>
<dbReference type="Pfam" id="PF01042">
    <property type="entry name" value="Ribonuc_L-PSP"/>
    <property type="match status" value="1"/>
</dbReference>
<proteinExistence type="predicted"/>
<organism evidence="1">
    <name type="scientific">Thermocrispum agreste</name>
    <dbReference type="NCBI Taxonomy" id="37925"/>
    <lineage>
        <taxon>Bacteria</taxon>
        <taxon>Bacillati</taxon>
        <taxon>Actinomycetota</taxon>
        <taxon>Actinomycetes</taxon>
        <taxon>Pseudonocardiales</taxon>
        <taxon>Pseudonocardiaceae</taxon>
        <taxon>Thermocrispum</taxon>
    </lineage>
</organism>